<organism evidence="1">
    <name type="scientific">Capitella teleta</name>
    <name type="common">Polychaete worm</name>
    <dbReference type="NCBI Taxonomy" id="283909"/>
    <lineage>
        <taxon>Eukaryota</taxon>
        <taxon>Metazoa</taxon>
        <taxon>Spiralia</taxon>
        <taxon>Lophotrochozoa</taxon>
        <taxon>Annelida</taxon>
        <taxon>Polychaeta</taxon>
        <taxon>Sedentaria</taxon>
        <taxon>Scolecida</taxon>
        <taxon>Capitellidae</taxon>
        <taxon>Capitella</taxon>
    </lineage>
</organism>
<gene>
    <name evidence="1" type="ORF">CAPTEDRAFT_203575</name>
</gene>
<dbReference type="EMBL" id="AMQN01033652">
    <property type="status" value="NOT_ANNOTATED_CDS"/>
    <property type="molecule type" value="Genomic_DNA"/>
</dbReference>
<evidence type="ECO:0000313" key="2">
    <source>
        <dbReference type="EnsemblMetazoa" id="CapteP203575"/>
    </source>
</evidence>
<dbReference type="EMBL" id="AMQN01033653">
    <property type="status" value="NOT_ANNOTATED_CDS"/>
    <property type="molecule type" value="Genomic_DNA"/>
</dbReference>
<keyword evidence="3" id="KW-1185">Reference proteome</keyword>
<name>R7T5A0_CAPTE</name>
<reference evidence="1 3" key="2">
    <citation type="journal article" date="2013" name="Nature">
        <title>Insights into bilaterian evolution from three spiralian genomes.</title>
        <authorList>
            <person name="Simakov O."/>
            <person name="Marletaz F."/>
            <person name="Cho S.J."/>
            <person name="Edsinger-Gonzales E."/>
            <person name="Havlak P."/>
            <person name="Hellsten U."/>
            <person name="Kuo D.H."/>
            <person name="Larsson T."/>
            <person name="Lv J."/>
            <person name="Arendt D."/>
            <person name="Savage R."/>
            <person name="Osoegawa K."/>
            <person name="de Jong P."/>
            <person name="Grimwood J."/>
            <person name="Chapman J.A."/>
            <person name="Shapiro H."/>
            <person name="Aerts A."/>
            <person name="Otillar R.P."/>
            <person name="Terry A.Y."/>
            <person name="Boore J.L."/>
            <person name="Grigoriev I.V."/>
            <person name="Lindberg D.R."/>
            <person name="Seaver E.C."/>
            <person name="Weisblat D.A."/>
            <person name="Putnam N.H."/>
            <person name="Rokhsar D.S."/>
        </authorList>
    </citation>
    <scope>NUCLEOTIDE SEQUENCE</scope>
    <source>
        <strain evidence="1 3">I ESC-2004</strain>
    </source>
</reference>
<reference evidence="2" key="3">
    <citation type="submission" date="2015-06" db="UniProtKB">
        <authorList>
            <consortium name="EnsemblMetazoa"/>
        </authorList>
    </citation>
    <scope>IDENTIFICATION</scope>
</reference>
<evidence type="ECO:0000313" key="3">
    <source>
        <dbReference type="Proteomes" id="UP000014760"/>
    </source>
</evidence>
<dbReference type="EMBL" id="AMQN01033651">
    <property type="status" value="NOT_ANNOTATED_CDS"/>
    <property type="molecule type" value="Genomic_DNA"/>
</dbReference>
<sequence>MQNIGNYGVNDREAFFFLSELTSSTKNFQLQCTQVMANKTVGLFISRNLRNAYVASVLNGMQNLINLMTIRATMYNATLFYSENKFHSRGRNQLVTMDQALLITGF</sequence>
<protein>
    <submittedName>
        <fullName evidence="1 2">Uncharacterized protein</fullName>
    </submittedName>
</protein>
<evidence type="ECO:0000313" key="1">
    <source>
        <dbReference type="EMBL" id="ELT88141.1"/>
    </source>
</evidence>
<reference evidence="3" key="1">
    <citation type="submission" date="2012-12" db="EMBL/GenBank/DDBJ databases">
        <authorList>
            <person name="Hellsten U."/>
            <person name="Grimwood J."/>
            <person name="Chapman J.A."/>
            <person name="Shapiro H."/>
            <person name="Aerts A."/>
            <person name="Otillar R.P."/>
            <person name="Terry A.Y."/>
            <person name="Boore J.L."/>
            <person name="Simakov O."/>
            <person name="Marletaz F."/>
            <person name="Cho S.-J."/>
            <person name="Edsinger-Gonzales E."/>
            <person name="Havlak P."/>
            <person name="Kuo D.-H."/>
            <person name="Larsson T."/>
            <person name="Lv J."/>
            <person name="Arendt D."/>
            <person name="Savage R."/>
            <person name="Osoegawa K."/>
            <person name="de Jong P."/>
            <person name="Lindberg D.R."/>
            <person name="Seaver E.C."/>
            <person name="Weisblat D.A."/>
            <person name="Putnam N.H."/>
            <person name="Grigoriev I.V."/>
            <person name="Rokhsar D.S."/>
        </authorList>
    </citation>
    <scope>NUCLEOTIDE SEQUENCE</scope>
    <source>
        <strain evidence="3">I ESC-2004</strain>
    </source>
</reference>
<dbReference type="HOGENOM" id="CLU_2225707_0_0_1"/>
<dbReference type="EMBL" id="KB311961">
    <property type="protein sequence ID" value="ELT88141.1"/>
    <property type="molecule type" value="Genomic_DNA"/>
</dbReference>
<dbReference type="AlphaFoldDB" id="R7T5A0"/>
<dbReference type="EnsemblMetazoa" id="CapteT203575">
    <property type="protein sequence ID" value="CapteP203575"/>
    <property type="gene ID" value="CapteG203575"/>
</dbReference>
<proteinExistence type="predicted"/>
<accession>R7T5A0</accession>
<dbReference type="Proteomes" id="UP000014760">
    <property type="component" value="Unassembled WGS sequence"/>
</dbReference>